<keyword evidence="2" id="KW-0732">Signal</keyword>
<evidence type="ECO:0000256" key="1">
    <source>
        <dbReference type="SAM" id="MobiDB-lite"/>
    </source>
</evidence>
<protein>
    <recommendedName>
        <fullName evidence="5">Secreted protein</fullName>
    </recommendedName>
</protein>
<dbReference type="AlphaFoldDB" id="A0AA40CCH3"/>
<name>A0AA40CCH3_9PEZI</name>
<evidence type="ECO:0008006" key="5">
    <source>
        <dbReference type="Google" id="ProtNLM"/>
    </source>
</evidence>
<feature type="signal peptide" evidence="2">
    <location>
        <begin position="1"/>
        <end position="17"/>
    </location>
</feature>
<dbReference type="EMBL" id="JAULSU010000001">
    <property type="protein sequence ID" value="KAK0632434.1"/>
    <property type="molecule type" value="Genomic_DNA"/>
</dbReference>
<evidence type="ECO:0000256" key="2">
    <source>
        <dbReference type="SAM" id="SignalP"/>
    </source>
</evidence>
<feature type="chain" id="PRO_5041429477" description="Secreted protein" evidence="2">
    <location>
        <begin position="18"/>
        <end position="96"/>
    </location>
</feature>
<sequence>MSALLGAVCQFVGFCLSKPNMQMQCKAPTERGTNIEKCNVGPPCAATLSQQKRCPINTRRSLKKPQERSVGRPGIQPSSLANECAKNHGIDPINAS</sequence>
<dbReference type="Proteomes" id="UP001175000">
    <property type="component" value="Unassembled WGS sequence"/>
</dbReference>
<accession>A0AA40CCH3</accession>
<comment type="caution">
    <text evidence="3">The sequence shown here is derived from an EMBL/GenBank/DDBJ whole genome shotgun (WGS) entry which is preliminary data.</text>
</comment>
<keyword evidence="4" id="KW-1185">Reference proteome</keyword>
<organism evidence="3 4">
    <name type="scientific">Immersiella caudata</name>
    <dbReference type="NCBI Taxonomy" id="314043"/>
    <lineage>
        <taxon>Eukaryota</taxon>
        <taxon>Fungi</taxon>
        <taxon>Dikarya</taxon>
        <taxon>Ascomycota</taxon>
        <taxon>Pezizomycotina</taxon>
        <taxon>Sordariomycetes</taxon>
        <taxon>Sordariomycetidae</taxon>
        <taxon>Sordariales</taxon>
        <taxon>Lasiosphaeriaceae</taxon>
        <taxon>Immersiella</taxon>
    </lineage>
</organism>
<proteinExistence type="predicted"/>
<feature type="region of interest" description="Disordered" evidence="1">
    <location>
        <begin position="58"/>
        <end position="96"/>
    </location>
</feature>
<evidence type="ECO:0000313" key="4">
    <source>
        <dbReference type="Proteomes" id="UP001175000"/>
    </source>
</evidence>
<reference evidence="3" key="1">
    <citation type="submission" date="2023-06" db="EMBL/GenBank/DDBJ databases">
        <title>Genome-scale phylogeny and comparative genomics of the fungal order Sordariales.</title>
        <authorList>
            <consortium name="Lawrence Berkeley National Laboratory"/>
            <person name="Hensen N."/>
            <person name="Bonometti L."/>
            <person name="Westerberg I."/>
            <person name="Brannstrom I.O."/>
            <person name="Guillou S."/>
            <person name="Cros-Aarteil S."/>
            <person name="Calhoun S."/>
            <person name="Haridas S."/>
            <person name="Kuo A."/>
            <person name="Mondo S."/>
            <person name="Pangilinan J."/>
            <person name="Riley R."/>
            <person name="Labutti K."/>
            <person name="Andreopoulos B."/>
            <person name="Lipzen A."/>
            <person name="Chen C."/>
            <person name="Yanf M."/>
            <person name="Daum C."/>
            <person name="Ng V."/>
            <person name="Clum A."/>
            <person name="Steindorff A."/>
            <person name="Ohm R."/>
            <person name="Martin F."/>
            <person name="Silar P."/>
            <person name="Natvig D."/>
            <person name="Lalanne C."/>
            <person name="Gautier V."/>
            <person name="Ament-Velasquez S.L."/>
            <person name="Kruys A."/>
            <person name="Hutchinson M.I."/>
            <person name="Powell A.J."/>
            <person name="Barry K."/>
            <person name="Miller A.N."/>
            <person name="Grigoriev I.V."/>
            <person name="Debuchy R."/>
            <person name="Gladieux P."/>
            <person name="Thoren M.H."/>
            <person name="Johannesson H."/>
        </authorList>
    </citation>
    <scope>NUCLEOTIDE SEQUENCE</scope>
    <source>
        <strain evidence="3">CBS 606.72</strain>
    </source>
</reference>
<evidence type="ECO:0000313" key="3">
    <source>
        <dbReference type="EMBL" id="KAK0632434.1"/>
    </source>
</evidence>
<gene>
    <name evidence="3" type="ORF">B0T14DRAFT_32889</name>
</gene>